<evidence type="ECO:0000313" key="4">
    <source>
        <dbReference type="EMBL" id="BDR60081.1"/>
    </source>
</evidence>
<gene>
    <name evidence="4" type="ORF">KIM322_03420</name>
</gene>
<protein>
    <submittedName>
        <fullName evidence="4">N-acetyltransferase</fullName>
    </submittedName>
</protein>
<dbReference type="Proteomes" id="UP001321741">
    <property type="component" value="Chromosome"/>
</dbReference>
<dbReference type="InterPro" id="IPR016181">
    <property type="entry name" value="Acyl_CoA_acyltransferase"/>
</dbReference>
<dbReference type="InterPro" id="IPR050832">
    <property type="entry name" value="Bact_Acetyltransf"/>
</dbReference>
<reference evidence="4 5" key="1">
    <citation type="journal article" date="2023" name="Microbiol. Spectr.">
        <title>Symbiosis of Carpenter Bees with Uncharacterized Lactic Acid Bacteria Showing NAD Auxotrophy.</title>
        <authorList>
            <person name="Kawasaki S."/>
            <person name="Ozawa K."/>
            <person name="Mori T."/>
            <person name="Yamamoto A."/>
            <person name="Ito M."/>
            <person name="Ohkuma M."/>
            <person name="Sakamoto M."/>
            <person name="Matsutani M."/>
        </authorList>
    </citation>
    <scope>NUCLEOTIDE SEQUENCE [LARGE SCALE GENOMIC DNA]</scope>
    <source>
        <strain evidence="4 5">Kim32-2</strain>
    </source>
</reference>
<evidence type="ECO:0000256" key="1">
    <source>
        <dbReference type="ARBA" id="ARBA00022679"/>
    </source>
</evidence>
<dbReference type="RefSeq" id="WP_317637798.1">
    <property type="nucleotide sequence ID" value="NZ_AP026803.1"/>
</dbReference>
<organism evidence="4 5">
    <name type="scientific">Lactobacillus xylocopicola</name>
    <dbReference type="NCBI Taxonomy" id="2976676"/>
    <lineage>
        <taxon>Bacteria</taxon>
        <taxon>Bacillati</taxon>
        <taxon>Bacillota</taxon>
        <taxon>Bacilli</taxon>
        <taxon>Lactobacillales</taxon>
        <taxon>Lactobacillaceae</taxon>
        <taxon>Lactobacillus</taxon>
    </lineage>
</organism>
<keyword evidence="5" id="KW-1185">Reference proteome</keyword>
<evidence type="ECO:0000313" key="5">
    <source>
        <dbReference type="Proteomes" id="UP001321741"/>
    </source>
</evidence>
<keyword evidence="2" id="KW-0012">Acyltransferase</keyword>
<dbReference type="Gene3D" id="3.40.630.30">
    <property type="match status" value="1"/>
</dbReference>
<proteinExistence type="predicted"/>
<dbReference type="PANTHER" id="PTHR43877">
    <property type="entry name" value="AMINOALKYLPHOSPHONATE N-ACETYLTRANSFERASE-RELATED-RELATED"/>
    <property type="match status" value="1"/>
</dbReference>
<dbReference type="Pfam" id="PF00583">
    <property type="entry name" value="Acetyltransf_1"/>
    <property type="match status" value="1"/>
</dbReference>
<dbReference type="PROSITE" id="PS51186">
    <property type="entry name" value="GNAT"/>
    <property type="match status" value="1"/>
</dbReference>
<sequence length="145" mass="16512">MIRKARVSDAAAICQLNQTQLGYDYPLAQTTSNLERLLADDQHQLLLVYEDDATAQVAGYVHAELYEETYFEPMLNVLALAVASQRQQQGIGSQLMQAVEERARRAGLNEVRLNSGAERTVAHHFYEQRGYHCSKQQKRFGKKLR</sequence>
<dbReference type="EMBL" id="AP026803">
    <property type="protein sequence ID" value="BDR60081.1"/>
    <property type="molecule type" value="Genomic_DNA"/>
</dbReference>
<feature type="domain" description="N-acetyltransferase" evidence="3">
    <location>
        <begin position="1"/>
        <end position="145"/>
    </location>
</feature>
<accession>A0ABM8BG47</accession>
<evidence type="ECO:0000256" key="2">
    <source>
        <dbReference type="ARBA" id="ARBA00023315"/>
    </source>
</evidence>
<dbReference type="SUPFAM" id="SSF55729">
    <property type="entry name" value="Acyl-CoA N-acyltransferases (Nat)"/>
    <property type="match status" value="1"/>
</dbReference>
<evidence type="ECO:0000259" key="3">
    <source>
        <dbReference type="PROSITE" id="PS51186"/>
    </source>
</evidence>
<keyword evidence="1" id="KW-0808">Transferase</keyword>
<name>A0ABM8BG47_9LACO</name>
<dbReference type="InterPro" id="IPR000182">
    <property type="entry name" value="GNAT_dom"/>
</dbReference>
<dbReference type="CDD" id="cd04301">
    <property type="entry name" value="NAT_SF"/>
    <property type="match status" value="1"/>
</dbReference>